<dbReference type="RefSeq" id="WP_086593598.1">
    <property type="nucleotide sequence ID" value="NZ_MTSE01000003.1"/>
</dbReference>
<accession>A0A243WIF8</accession>
<gene>
    <name evidence="1" type="ORF">BXP70_08515</name>
</gene>
<organism evidence="1 2">
    <name type="scientific">Hymenobacter crusticola</name>
    <dbReference type="NCBI Taxonomy" id="1770526"/>
    <lineage>
        <taxon>Bacteria</taxon>
        <taxon>Pseudomonadati</taxon>
        <taxon>Bacteroidota</taxon>
        <taxon>Cytophagia</taxon>
        <taxon>Cytophagales</taxon>
        <taxon>Hymenobacteraceae</taxon>
        <taxon>Hymenobacter</taxon>
    </lineage>
</organism>
<sequence>MSSLVLASCGKDNKNDDPIPVKTHVVSVRVAGRDLAGLGAELQVTSQLVAGGKSQEGPQAADQYIDTADKTYNIGTFSNADVVTATIAFKNVTRTSSPRPPLSSALAVVFIIDGQTNQSVTLDAKGIGSGVSYTPYLSGTTAVQMDKL</sequence>
<evidence type="ECO:0000313" key="2">
    <source>
        <dbReference type="Proteomes" id="UP000194873"/>
    </source>
</evidence>
<reference evidence="1 2" key="1">
    <citation type="submission" date="2017-01" db="EMBL/GenBank/DDBJ databases">
        <title>A new Hymenobacter.</title>
        <authorList>
            <person name="Liang Y."/>
            <person name="Feng F."/>
        </authorList>
    </citation>
    <scope>NUCLEOTIDE SEQUENCE [LARGE SCALE GENOMIC DNA]</scope>
    <source>
        <strain evidence="1">MIMBbqt21</strain>
    </source>
</reference>
<keyword evidence="2" id="KW-1185">Reference proteome</keyword>
<dbReference type="AlphaFoldDB" id="A0A243WIF8"/>
<dbReference type="EMBL" id="MTSE01000003">
    <property type="protein sequence ID" value="OUJ74789.1"/>
    <property type="molecule type" value="Genomic_DNA"/>
</dbReference>
<comment type="caution">
    <text evidence="1">The sequence shown here is derived from an EMBL/GenBank/DDBJ whole genome shotgun (WGS) entry which is preliminary data.</text>
</comment>
<name>A0A243WIF8_9BACT</name>
<evidence type="ECO:0008006" key="3">
    <source>
        <dbReference type="Google" id="ProtNLM"/>
    </source>
</evidence>
<dbReference type="Proteomes" id="UP000194873">
    <property type="component" value="Unassembled WGS sequence"/>
</dbReference>
<protein>
    <recommendedName>
        <fullName evidence="3">DUF4382 domain-containing protein</fullName>
    </recommendedName>
</protein>
<evidence type="ECO:0000313" key="1">
    <source>
        <dbReference type="EMBL" id="OUJ74789.1"/>
    </source>
</evidence>
<proteinExistence type="predicted"/>